<dbReference type="AlphaFoldDB" id="A0A158Q5E1"/>
<organism evidence="2 4">
    <name type="scientific">Dracunculus medinensis</name>
    <name type="common">Guinea worm</name>
    <dbReference type="NCBI Taxonomy" id="318479"/>
    <lineage>
        <taxon>Eukaryota</taxon>
        <taxon>Metazoa</taxon>
        <taxon>Ecdysozoa</taxon>
        <taxon>Nematoda</taxon>
        <taxon>Chromadorea</taxon>
        <taxon>Rhabditida</taxon>
        <taxon>Spirurina</taxon>
        <taxon>Dracunculoidea</taxon>
        <taxon>Dracunculidae</taxon>
        <taxon>Dracunculus</taxon>
    </lineage>
</organism>
<dbReference type="InterPro" id="IPR011989">
    <property type="entry name" value="ARM-like"/>
</dbReference>
<dbReference type="Gene3D" id="1.25.10.10">
    <property type="entry name" value="Leucine-rich Repeat Variant"/>
    <property type="match status" value="1"/>
</dbReference>
<dbReference type="Proteomes" id="UP000274756">
    <property type="component" value="Unassembled WGS sequence"/>
</dbReference>
<reference evidence="1 3" key="2">
    <citation type="submission" date="2018-11" db="EMBL/GenBank/DDBJ databases">
        <authorList>
            <consortium name="Pathogen Informatics"/>
        </authorList>
    </citation>
    <scope>NUCLEOTIDE SEQUENCE [LARGE SCALE GENOMIC DNA]</scope>
</reference>
<dbReference type="WBParaSite" id="DME_0000713101-mRNA-1">
    <property type="protein sequence ID" value="DME_0000713101-mRNA-1"/>
    <property type="gene ID" value="DME_0000713101"/>
</dbReference>
<evidence type="ECO:0000313" key="2">
    <source>
        <dbReference type="Proteomes" id="UP000038040"/>
    </source>
</evidence>
<evidence type="ECO:0000313" key="4">
    <source>
        <dbReference type="WBParaSite" id="DME_0000713101-mRNA-1"/>
    </source>
</evidence>
<keyword evidence="3" id="KW-1185">Reference proteome</keyword>
<name>A0A158Q5E1_DRAME</name>
<dbReference type="GO" id="GO:0005829">
    <property type="term" value="C:cytosol"/>
    <property type="evidence" value="ECO:0007669"/>
    <property type="project" value="TreeGrafter"/>
</dbReference>
<dbReference type="PANTHER" id="PTHR23312:SF8">
    <property type="entry name" value="ARMADILLO REPEAT-CONTAINING PROTEIN 5"/>
    <property type="match status" value="1"/>
</dbReference>
<dbReference type="OrthoDB" id="5820640at2759"/>
<dbReference type="InterPro" id="IPR016024">
    <property type="entry name" value="ARM-type_fold"/>
</dbReference>
<protein>
    <submittedName>
        <fullName evidence="4">BTB domain-containing protein</fullName>
    </submittedName>
</protein>
<accession>A0A158Q5E1</accession>
<dbReference type="EMBL" id="UYYG01001194">
    <property type="protein sequence ID" value="VDN59888.1"/>
    <property type="molecule type" value="Genomic_DNA"/>
</dbReference>
<dbReference type="GO" id="GO:0009653">
    <property type="term" value="P:anatomical structure morphogenesis"/>
    <property type="evidence" value="ECO:0007669"/>
    <property type="project" value="TreeGrafter"/>
</dbReference>
<dbReference type="PANTHER" id="PTHR23312">
    <property type="entry name" value="ARMC5 ARMADILLO REPEAT-CONTAINING -RELATED"/>
    <property type="match status" value="1"/>
</dbReference>
<sequence>MEDFQVNDCGDVLVACVFDRRNRMRTFFPTFAEICYNSLEFREILQHREIIQKTVAQARPSDAMIIVLCSYSHDAWSRKILRESGALKLLIDKLNSSSEFLRFYIASSLAPFSHDFRSLQFICASTNFLKFLLKNGGDFYEQNVHLPKMRECNVIRCIVENDTKHNFYDSTRPLKKGLFTICNISELLKTKKFPKQYKELVSKEITAYLMALFATFLYDSSSLQYLNNELLDQLINYSLCCHWNDEFVYNALLHTAKRHDAFEKLLKLQFHIRLIDVIKRSSNTSECLYCSRRRKRCVFLLNHFVSATSSDYFISLIKNHMKVNNCDSRINACIAAATLMRFGNLCKRSFIKCGVFDHLFSAFREILMGKGSYEFDSLEDEEHVKRIREKKPLDVALKKSDRNSRNRLSIVFQILTSFGIDRDHIAGNTAYVKTIFPIHCRQRVKQTKWMDAYYCEIYCYDKIARVGRKVIFKEKNGSLIGVVPANMLRNGSEYFNAMCNYVSGTGFSFDDHVFTFCAEEEHCSVEQFMQFIHFVCGCRTEKCFRLNDASSVAVMIRLADKYLCQALADLLFDNDGPCQRFICPSTLLDFFEVTSCTHLDTKNTLHNLIVTEVLSVNHFSKDSIFHFLKHIAETEGTLEIFIDMMRSFLNC</sequence>
<gene>
    <name evidence="1" type="ORF">DME_LOCUS9861</name>
</gene>
<dbReference type="Proteomes" id="UP000038040">
    <property type="component" value="Unplaced"/>
</dbReference>
<evidence type="ECO:0000313" key="1">
    <source>
        <dbReference type="EMBL" id="VDN59888.1"/>
    </source>
</evidence>
<reference evidence="4" key="1">
    <citation type="submission" date="2016-04" db="UniProtKB">
        <authorList>
            <consortium name="WormBaseParasite"/>
        </authorList>
    </citation>
    <scope>IDENTIFICATION</scope>
</reference>
<evidence type="ECO:0000313" key="3">
    <source>
        <dbReference type="Proteomes" id="UP000274756"/>
    </source>
</evidence>
<dbReference type="SUPFAM" id="SSF48371">
    <property type="entry name" value="ARM repeat"/>
    <property type="match status" value="1"/>
</dbReference>
<proteinExistence type="predicted"/>